<dbReference type="HOGENOM" id="CLU_635276_0_0_1"/>
<dbReference type="SMR" id="A0A0D3J4S5"/>
<accession>A0A0D3J4S5</accession>
<dbReference type="Pfam" id="PF01412">
    <property type="entry name" value="ArfGap"/>
    <property type="match status" value="1"/>
</dbReference>
<dbReference type="SMART" id="SM00105">
    <property type="entry name" value="ArfGap"/>
    <property type="match status" value="1"/>
</dbReference>
<feature type="compositionally biased region" description="Low complexity" evidence="2">
    <location>
        <begin position="153"/>
        <end position="162"/>
    </location>
</feature>
<dbReference type="AlphaFoldDB" id="A0A0D3J4S5"/>
<feature type="region of interest" description="Disordered" evidence="2">
    <location>
        <begin position="24"/>
        <end position="71"/>
    </location>
</feature>
<evidence type="ECO:0000313" key="5">
    <source>
        <dbReference type="EnsemblProtists" id="EOD18510"/>
    </source>
</evidence>
<dbReference type="InterPro" id="IPR038508">
    <property type="entry name" value="ArfGAP_dom_sf"/>
</dbReference>
<keyword evidence="1" id="KW-0863">Zinc-finger</keyword>
<dbReference type="PaxDb" id="2903-EOD18510"/>
<dbReference type="GO" id="GO:0005543">
    <property type="term" value="F:phospholipid binding"/>
    <property type="evidence" value="ECO:0007669"/>
    <property type="project" value="InterPro"/>
</dbReference>
<protein>
    <recommendedName>
        <fullName evidence="4">Arf-GAP domain-containing protein</fullName>
    </recommendedName>
</protein>
<dbReference type="KEGG" id="ehx:EMIHUDRAFT_631910"/>
<dbReference type="GO" id="GO:0005096">
    <property type="term" value="F:GTPase activator activity"/>
    <property type="evidence" value="ECO:0007669"/>
    <property type="project" value="InterPro"/>
</dbReference>
<dbReference type="RefSeq" id="XP_005770939.1">
    <property type="nucleotide sequence ID" value="XM_005770882.1"/>
</dbReference>
<feature type="compositionally biased region" description="Acidic residues" evidence="2">
    <location>
        <begin position="100"/>
        <end position="111"/>
    </location>
</feature>
<dbReference type="InterPro" id="IPR001164">
    <property type="entry name" value="ArfGAP_dom"/>
</dbReference>
<evidence type="ECO:0000256" key="3">
    <source>
        <dbReference type="SAM" id="SignalP"/>
    </source>
</evidence>
<dbReference type="PANTHER" id="PTHR46220:SF1">
    <property type="entry name" value="ADP-RIBOSYLATION FACTOR GTPASE-ACTIVATING PROTEIN AGD12"/>
    <property type="match status" value="1"/>
</dbReference>
<keyword evidence="1" id="KW-0862">Zinc</keyword>
<dbReference type="PANTHER" id="PTHR46220">
    <property type="entry name" value="ADP-RIBOSYLATION FACTOR GTPASE-ACTIVATING PROTEIN AGD12"/>
    <property type="match status" value="1"/>
</dbReference>
<feature type="signal peptide" evidence="3">
    <location>
        <begin position="1"/>
        <end position="24"/>
    </location>
</feature>
<dbReference type="PRINTS" id="PR00405">
    <property type="entry name" value="REVINTRACTNG"/>
</dbReference>
<proteinExistence type="predicted"/>
<sequence length="432" mass="45916">MALPRLLWLALVAVACVATATVHASSPVASSRGGPPAAVVLRGGAAPTQQRRRRKKKARRPPPPPSASDRLRTALSGVAEGASSLYSAVEARARAAATPAEEEEYEEDELAAEGGDGSAEAEEEEEEEEEWEEEEEEEEEAPATPPPRRADSRLASQRAAARRTVAARNAAAAAQAQAQAQAAAAEEDAPEMSMSEKGAFLGSVAFSPVGVPGLVVGGALGFAAGYFAEQVDAAREHVARAYATRVQRERRVESERANTRKALEALETVSVQSDDPEEAARTSADLTAFLCAPCNTRCADCSARIKRPADAWVSTSLGVVVCVNCAAAHRSLGTSVSRIKSPVYDQWDVPMATALLAKGNDRGAADYYATPPARMPGPKAPMEERRAHVREKYVRLRWATPELRAARQETLAKRPRKAAGARRMASLSSDAA</sequence>
<dbReference type="InterPro" id="IPR037278">
    <property type="entry name" value="ARFGAP/RecO"/>
</dbReference>
<dbReference type="PROSITE" id="PS51257">
    <property type="entry name" value="PROKAR_LIPOPROTEIN"/>
    <property type="match status" value="1"/>
</dbReference>
<feature type="region of interest" description="Disordered" evidence="2">
    <location>
        <begin position="94"/>
        <end position="162"/>
    </location>
</feature>
<feature type="domain" description="Arf-GAP" evidence="4">
    <location>
        <begin position="260"/>
        <end position="407"/>
    </location>
</feature>
<feature type="chain" id="PRO_5044226564" description="Arf-GAP domain-containing protein" evidence="3">
    <location>
        <begin position="25"/>
        <end position="432"/>
    </location>
</feature>
<dbReference type="GO" id="GO:0008270">
    <property type="term" value="F:zinc ion binding"/>
    <property type="evidence" value="ECO:0007669"/>
    <property type="project" value="UniProtKB-KW"/>
</dbReference>
<reference evidence="6" key="1">
    <citation type="journal article" date="2013" name="Nature">
        <title>Pan genome of the phytoplankton Emiliania underpins its global distribution.</title>
        <authorList>
            <person name="Read B.A."/>
            <person name="Kegel J."/>
            <person name="Klute M.J."/>
            <person name="Kuo A."/>
            <person name="Lefebvre S.C."/>
            <person name="Maumus F."/>
            <person name="Mayer C."/>
            <person name="Miller J."/>
            <person name="Monier A."/>
            <person name="Salamov A."/>
            <person name="Young J."/>
            <person name="Aguilar M."/>
            <person name="Claverie J.M."/>
            <person name="Frickenhaus S."/>
            <person name="Gonzalez K."/>
            <person name="Herman E.K."/>
            <person name="Lin Y.C."/>
            <person name="Napier J."/>
            <person name="Ogata H."/>
            <person name="Sarno A.F."/>
            <person name="Shmutz J."/>
            <person name="Schroeder D."/>
            <person name="de Vargas C."/>
            <person name="Verret F."/>
            <person name="von Dassow P."/>
            <person name="Valentin K."/>
            <person name="Van de Peer Y."/>
            <person name="Wheeler G."/>
            <person name="Dacks J.B."/>
            <person name="Delwiche C.F."/>
            <person name="Dyhrman S.T."/>
            <person name="Glockner G."/>
            <person name="John U."/>
            <person name="Richards T."/>
            <person name="Worden A.Z."/>
            <person name="Zhang X."/>
            <person name="Grigoriev I.V."/>
            <person name="Allen A.E."/>
            <person name="Bidle K."/>
            <person name="Borodovsky M."/>
            <person name="Bowler C."/>
            <person name="Brownlee C."/>
            <person name="Cock J.M."/>
            <person name="Elias M."/>
            <person name="Gladyshev V.N."/>
            <person name="Groth M."/>
            <person name="Guda C."/>
            <person name="Hadaegh A."/>
            <person name="Iglesias-Rodriguez M.D."/>
            <person name="Jenkins J."/>
            <person name="Jones B.M."/>
            <person name="Lawson T."/>
            <person name="Leese F."/>
            <person name="Lindquist E."/>
            <person name="Lobanov A."/>
            <person name="Lomsadze A."/>
            <person name="Malik S.B."/>
            <person name="Marsh M.E."/>
            <person name="Mackinder L."/>
            <person name="Mock T."/>
            <person name="Mueller-Roeber B."/>
            <person name="Pagarete A."/>
            <person name="Parker M."/>
            <person name="Probert I."/>
            <person name="Quesneville H."/>
            <person name="Raines C."/>
            <person name="Rensing S.A."/>
            <person name="Riano-Pachon D.M."/>
            <person name="Richier S."/>
            <person name="Rokitta S."/>
            <person name="Shiraiwa Y."/>
            <person name="Soanes D.M."/>
            <person name="van der Giezen M."/>
            <person name="Wahlund T.M."/>
            <person name="Williams B."/>
            <person name="Wilson W."/>
            <person name="Wolfe G."/>
            <person name="Wurch L.L."/>
        </authorList>
    </citation>
    <scope>NUCLEOTIDE SEQUENCE</scope>
</reference>
<feature type="region of interest" description="Disordered" evidence="2">
    <location>
        <begin position="408"/>
        <end position="432"/>
    </location>
</feature>
<evidence type="ECO:0000256" key="1">
    <source>
        <dbReference type="PROSITE-ProRule" id="PRU00288"/>
    </source>
</evidence>
<keyword evidence="3" id="KW-0732">Signal</keyword>
<reference evidence="5" key="2">
    <citation type="submission" date="2024-10" db="UniProtKB">
        <authorList>
            <consortium name="EnsemblProtists"/>
        </authorList>
    </citation>
    <scope>IDENTIFICATION</scope>
</reference>
<name>A0A0D3J4S5_EMIH1</name>
<dbReference type="GeneID" id="19046156"/>
<keyword evidence="6" id="KW-1185">Reference proteome</keyword>
<dbReference type="EnsemblProtists" id="EOD18510">
    <property type="protein sequence ID" value="EOD18510"/>
    <property type="gene ID" value="EMIHUDRAFT_631910"/>
</dbReference>
<dbReference type="Proteomes" id="UP000013827">
    <property type="component" value="Unassembled WGS sequence"/>
</dbReference>
<evidence type="ECO:0000259" key="4">
    <source>
        <dbReference type="PROSITE" id="PS50115"/>
    </source>
</evidence>
<dbReference type="eggNOG" id="KOG0705">
    <property type="taxonomic scope" value="Eukaryota"/>
</dbReference>
<evidence type="ECO:0000256" key="2">
    <source>
        <dbReference type="SAM" id="MobiDB-lite"/>
    </source>
</evidence>
<feature type="compositionally biased region" description="Acidic residues" evidence="2">
    <location>
        <begin position="119"/>
        <end position="141"/>
    </location>
</feature>
<dbReference type="PROSITE" id="PS50115">
    <property type="entry name" value="ARFGAP"/>
    <property type="match status" value="1"/>
</dbReference>
<keyword evidence="1" id="KW-0479">Metal-binding</keyword>
<dbReference type="InterPro" id="IPR044518">
    <property type="entry name" value="ARF_GAP_AGD11/12/13"/>
</dbReference>
<dbReference type="SUPFAM" id="SSF57863">
    <property type="entry name" value="ArfGap/RecO-like zinc finger"/>
    <property type="match status" value="1"/>
</dbReference>
<organism evidence="5 6">
    <name type="scientific">Emiliania huxleyi (strain CCMP1516)</name>
    <dbReference type="NCBI Taxonomy" id="280463"/>
    <lineage>
        <taxon>Eukaryota</taxon>
        <taxon>Haptista</taxon>
        <taxon>Haptophyta</taxon>
        <taxon>Prymnesiophyceae</taxon>
        <taxon>Isochrysidales</taxon>
        <taxon>Noelaerhabdaceae</taxon>
        <taxon>Emiliania</taxon>
    </lineage>
</organism>
<feature type="compositionally biased region" description="Basic residues" evidence="2">
    <location>
        <begin position="50"/>
        <end position="60"/>
    </location>
</feature>
<dbReference type="Gene3D" id="1.10.220.150">
    <property type="entry name" value="Arf GTPase activating protein"/>
    <property type="match status" value="1"/>
</dbReference>
<evidence type="ECO:0000313" key="6">
    <source>
        <dbReference type="Proteomes" id="UP000013827"/>
    </source>
</evidence>